<dbReference type="EMBL" id="UINC01203785">
    <property type="protein sequence ID" value="SVE24199.1"/>
    <property type="molecule type" value="Genomic_DNA"/>
</dbReference>
<organism evidence="1">
    <name type="scientific">marine metagenome</name>
    <dbReference type="NCBI Taxonomy" id="408172"/>
    <lineage>
        <taxon>unclassified sequences</taxon>
        <taxon>metagenomes</taxon>
        <taxon>ecological metagenomes</taxon>
    </lineage>
</organism>
<gene>
    <name evidence="1" type="ORF">METZ01_LOCUS477053</name>
</gene>
<sequence>EVEDHLDVFKTYLTKYRDMLELEKPKGTDTSLYKDFDAYMTKLDPVSGYLAGKFGKEKAESLVNDFLFTYG</sequence>
<reference evidence="1" key="1">
    <citation type="submission" date="2018-05" db="EMBL/GenBank/DDBJ databases">
        <authorList>
            <person name="Lanie J.A."/>
            <person name="Ng W.-L."/>
            <person name="Kazmierczak K.M."/>
            <person name="Andrzejewski T.M."/>
            <person name="Davidsen T.M."/>
            <person name="Wayne K.J."/>
            <person name="Tettelin H."/>
            <person name="Glass J.I."/>
            <person name="Rusch D."/>
            <person name="Podicherti R."/>
            <person name="Tsui H.-C.T."/>
            <person name="Winkler M.E."/>
        </authorList>
    </citation>
    <scope>NUCLEOTIDE SEQUENCE</scope>
</reference>
<evidence type="ECO:0000313" key="1">
    <source>
        <dbReference type="EMBL" id="SVE24199.1"/>
    </source>
</evidence>
<protein>
    <submittedName>
        <fullName evidence="1">Uncharacterized protein</fullName>
    </submittedName>
</protein>
<dbReference type="Gene3D" id="3.40.1500.20">
    <property type="match status" value="1"/>
</dbReference>
<feature type="non-terminal residue" evidence="1">
    <location>
        <position position="1"/>
    </location>
</feature>
<proteinExistence type="predicted"/>
<dbReference type="AlphaFoldDB" id="A0A383BWF2"/>
<accession>A0A383BWF2</accession>
<name>A0A383BWF2_9ZZZZ</name>